<comment type="caution">
    <text evidence="2">The sequence shown here is derived from an EMBL/GenBank/DDBJ whole genome shotgun (WGS) entry which is preliminary data.</text>
</comment>
<keyword evidence="3" id="KW-1185">Reference proteome</keyword>
<name>A0A271LS66_9HYPH</name>
<dbReference type="Pfam" id="PF01592">
    <property type="entry name" value="NifU_N"/>
    <property type="match status" value="1"/>
</dbReference>
<dbReference type="PROSITE" id="PS51257">
    <property type="entry name" value="PROKAR_LIPOPROTEIN"/>
    <property type="match status" value="1"/>
</dbReference>
<accession>A0A271LS66</accession>
<dbReference type="EMBL" id="NPKJ01000037">
    <property type="protein sequence ID" value="PAQ09998.1"/>
    <property type="molecule type" value="Genomic_DNA"/>
</dbReference>
<evidence type="ECO:0000259" key="1">
    <source>
        <dbReference type="Pfam" id="PF01592"/>
    </source>
</evidence>
<dbReference type="InterPro" id="IPR002871">
    <property type="entry name" value="NIF_FeS_clus_asmbl_NifU_N"/>
</dbReference>
<dbReference type="SUPFAM" id="SSF82649">
    <property type="entry name" value="SufE/NifU"/>
    <property type="match status" value="1"/>
</dbReference>
<dbReference type="GO" id="GO:0051536">
    <property type="term" value="F:iron-sulfur cluster binding"/>
    <property type="evidence" value="ECO:0007669"/>
    <property type="project" value="InterPro"/>
</dbReference>
<dbReference type="RefSeq" id="WP_095492522.1">
    <property type="nucleotide sequence ID" value="NZ_NPKJ01000037.1"/>
</dbReference>
<dbReference type="AlphaFoldDB" id="A0A271LS66"/>
<evidence type="ECO:0000313" key="3">
    <source>
        <dbReference type="Proteomes" id="UP000216442"/>
    </source>
</evidence>
<reference evidence="2 3" key="1">
    <citation type="submission" date="2017-08" db="EMBL/GenBank/DDBJ databases">
        <title>Mesorhizobium wenxinae sp. nov., a novel rhizobial species isolated from root nodules of chickpea (Cicer arietinum L.).</title>
        <authorList>
            <person name="Zhang J."/>
        </authorList>
    </citation>
    <scope>NUCLEOTIDE SEQUENCE [LARGE SCALE GENOMIC DNA]</scope>
    <source>
        <strain evidence="2 3">SDW018</strain>
    </source>
</reference>
<feature type="domain" description="NIF system FeS cluster assembly NifU N-terminal" evidence="1">
    <location>
        <begin position="4"/>
        <end position="66"/>
    </location>
</feature>
<evidence type="ECO:0000313" key="2">
    <source>
        <dbReference type="EMBL" id="PAQ09998.1"/>
    </source>
</evidence>
<protein>
    <recommendedName>
        <fullName evidence="1">NIF system FeS cluster assembly NifU N-terminal domain-containing protein</fullName>
    </recommendedName>
</protein>
<proteinExistence type="predicted"/>
<dbReference type="OrthoDB" id="9808097at2"/>
<dbReference type="Gene3D" id="3.90.1010.10">
    <property type="match status" value="1"/>
</dbReference>
<gene>
    <name evidence="2" type="ORF">CIT26_10180</name>
</gene>
<sequence length="120" mass="13019">MLDYSNKVKEYSFRPKNAGVLETANAACAVGAIACGNALKMISTDPVKETFKAAEFQTFGRGDAAANLTDRRRWRGHCECRRRPGLRQTVGVCQGACVTSNGMRRRLNASGLGLRIVPAN</sequence>
<dbReference type="GO" id="GO:0016226">
    <property type="term" value="P:iron-sulfur cluster assembly"/>
    <property type="evidence" value="ECO:0007669"/>
    <property type="project" value="InterPro"/>
</dbReference>
<dbReference type="Proteomes" id="UP000216442">
    <property type="component" value="Unassembled WGS sequence"/>
</dbReference>
<dbReference type="GO" id="GO:0005506">
    <property type="term" value="F:iron ion binding"/>
    <property type="evidence" value="ECO:0007669"/>
    <property type="project" value="InterPro"/>
</dbReference>
<organism evidence="2 3">
    <name type="scientific">Mesorhizobium temperatum</name>
    <dbReference type="NCBI Taxonomy" id="241416"/>
    <lineage>
        <taxon>Bacteria</taxon>
        <taxon>Pseudomonadati</taxon>
        <taxon>Pseudomonadota</taxon>
        <taxon>Alphaproteobacteria</taxon>
        <taxon>Hyphomicrobiales</taxon>
        <taxon>Phyllobacteriaceae</taxon>
        <taxon>Mesorhizobium</taxon>
    </lineage>
</organism>